<feature type="domain" description="BRCT" evidence="6">
    <location>
        <begin position="286"/>
        <end position="380"/>
    </location>
</feature>
<dbReference type="PANTHER" id="PTHR12221:SF6">
    <property type="entry name" value="PESCADILLO HOMOLOG"/>
    <property type="match status" value="1"/>
</dbReference>
<dbReference type="PROSITE" id="PS50172">
    <property type="entry name" value="BRCT"/>
    <property type="match status" value="1"/>
</dbReference>
<evidence type="ECO:0000256" key="1">
    <source>
        <dbReference type="ARBA" id="ARBA00022517"/>
    </source>
</evidence>
<gene>
    <name evidence="7" type="ORF">RS030_182759</name>
</gene>
<dbReference type="GO" id="GO:0000463">
    <property type="term" value="P:maturation of LSU-rRNA from tricistronic rRNA transcript (SSU-rRNA, 5.8S rRNA, LSU-rRNA)"/>
    <property type="evidence" value="ECO:0007669"/>
    <property type="project" value="UniProtKB-UniRule"/>
</dbReference>
<feature type="compositionally biased region" description="Basic and acidic residues" evidence="5">
    <location>
        <begin position="409"/>
        <end position="422"/>
    </location>
</feature>
<dbReference type="GO" id="GO:0030687">
    <property type="term" value="C:preribosome, large subunit precursor"/>
    <property type="evidence" value="ECO:0007669"/>
    <property type="project" value="UniProtKB-UniRule"/>
</dbReference>
<dbReference type="Pfam" id="PF00533">
    <property type="entry name" value="BRCT"/>
    <property type="match status" value="1"/>
</dbReference>
<comment type="similarity">
    <text evidence="4">Belongs to the pescadillo family.</text>
</comment>
<feature type="region of interest" description="Disordered" evidence="5">
    <location>
        <begin position="409"/>
        <end position="446"/>
    </location>
</feature>
<dbReference type="GO" id="GO:0070545">
    <property type="term" value="C:PeBoW complex"/>
    <property type="evidence" value="ECO:0007669"/>
    <property type="project" value="TreeGrafter"/>
</dbReference>
<dbReference type="PANTHER" id="PTHR12221">
    <property type="entry name" value="PESCADILLO - RELATED"/>
    <property type="match status" value="1"/>
</dbReference>
<dbReference type="Proteomes" id="UP001311799">
    <property type="component" value="Unassembled WGS sequence"/>
</dbReference>
<feature type="compositionally biased region" description="Basic and acidic residues" evidence="5">
    <location>
        <begin position="471"/>
        <end position="505"/>
    </location>
</feature>
<dbReference type="AlphaFoldDB" id="A0AAV9Y0U3"/>
<dbReference type="InterPro" id="IPR001357">
    <property type="entry name" value="BRCT_dom"/>
</dbReference>
<organism evidence="7 8">
    <name type="scientific">Cryptosporidium xiaoi</name>
    <dbReference type="NCBI Taxonomy" id="659607"/>
    <lineage>
        <taxon>Eukaryota</taxon>
        <taxon>Sar</taxon>
        <taxon>Alveolata</taxon>
        <taxon>Apicomplexa</taxon>
        <taxon>Conoidasida</taxon>
        <taxon>Coccidia</taxon>
        <taxon>Eucoccidiorida</taxon>
        <taxon>Eimeriorina</taxon>
        <taxon>Cryptosporidiidae</taxon>
        <taxon>Cryptosporidium</taxon>
    </lineage>
</organism>
<dbReference type="HAMAP" id="MF_03028">
    <property type="entry name" value="Pescadillo"/>
    <property type="match status" value="1"/>
</dbReference>
<feature type="region of interest" description="Disordered" evidence="5">
    <location>
        <begin position="460"/>
        <end position="542"/>
    </location>
</feature>
<comment type="caution">
    <text evidence="7">The sequence shown here is derived from an EMBL/GenBank/DDBJ whole genome shotgun (WGS) entry which is preliminary data.</text>
</comment>
<dbReference type="Gene3D" id="3.40.50.10190">
    <property type="entry name" value="BRCT domain"/>
    <property type="match status" value="1"/>
</dbReference>
<keyword evidence="1 4" id="KW-0690">Ribosome biogenesis</keyword>
<dbReference type="InterPro" id="IPR036420">
    <property type="entry name" value="BRCT_dom_sf"/>
</dbReference>
<evidence type="ECO:0000313" key="7">
    <source>
        <dbReference type="EMBL" id="KAK6590080.1"/>
    </source>
</evidence>
<feature type="compositionally biased region" description="Basic residues" evidence="5">
    <location>
        <begin position="506"/>
        <end position="516"/>
    </location>
</feature>
<dbReference type="GO" id="GO:0000466">
    <property type="term" value="P:maturation of 5.8S rRNA from tricistronic rRNA transcript (SSU-rRNA, 5.8S rRNA, LSU-rRNA)"/>
    <property type="evidence" value="ECO:0007669"/>
    <property type="project" value="UniProtKB-UniRule"/>
</dbReference>
<dbReference type="GO" id="GO:0003723">
    <property type="term" value="F:RNA binding"/>
    <property type="evidence" value="ECO:0007669"/>
    <property type="project" value="TreeGrafter"/>
</dbReference>
<evidence type="ECO:0000256" key="3">
    <source>
        <dbReference type="ARBA" id="ARBA00023242"/>
    </source>
</evidence>
<dbReference type="Pfam" id="PF06732">
    <property type="entry name" value="Pescadillo_N"/>
    <property type="match status" value="1"/>
</dbReference>
<dbReference type="GO" id="GO:0043021">
    <property type="term" value="F:ribonucleoprotein complex binding"/>
    <property type="evidence" value="ECO:0007669"/>
    <property type="project" value="UniProtKB-UniRule"/>
</dbReference>
<sequence>MGGRRVKKGTKGDSAMFITRAQALKRLQVSLADFRRLCILKGVYPREPKKKLSGLDKTYYHLKDIIHLKYDPILGKIRELKVFLRKYKKAMGRNDRTKAKAIMDNKPVITLQHIVKERYPCLADALRDIDDALSTCSLFASLGASDEYGISSSLIRKSSQLVDEFMYLVSECNFLKKSFISIKGFYFQAQILGETITWLMPHQFSQKIPDEVDFKVISTFLEFYHTLLKFVNFKLYKLNNMTYPPSIDDNLLNSGARFLSLSSYNLSNMSNTNGKSDLSDYTRKAEDKKLFSGLTFFVSREVPLIPTSFLIKSFGGQVGWESEYSKIKDKDNITHFVVDRPISFLKKSISEHPNSEFIQPQWLFDSTNELIRLPVRPYHPSEKLPPHLSPFVDDSSQGYIPTQRQIFDDLKQPNKLENKNSGDFDSNSTVADDSLSNDESDPELQQAREDAYFESIEKEHSNHTGNSILERSGDDENGSHHKNKLEETKGIIKKRREEEQMEQRKALLKKKHKRLLQRIEHSKNILSKKAERLESRRNKLSN</sequence>
<name>A0AAV9Y0U3_9CRYT</name>
<evidence type="ECO:0000259" key="6">
    <source>
        <dbReference type="PROSITE" id="PS50172"/>
    </source>
</evidence>
<comment type="subcellular location">
    <subcellularLocation>
        <location evidence="4">Nucleus</location>
        <location evidence="4">Nucleolus</location>
    </subcellularLocation>
    <subcellularLocation>
        <location evidence="4">Nucleus</location>
        <location evidence="4">Nucleoplasm</location>
    </subcellularLocation>
</comment>
<protein>
    <recommendedName>
        <fullName evidence="4">Pescadillo homolog</fullName>
    </recommendedName>
</protein>
<proteinExistence type="inferred from homology"/>
<keyword evidence="3 4" id="KW-0539">Nucleus</keyword>
<dbReference type="GO" id="GO:0005654">
    <property type="term" value="C:nucleoplasm"/>
    <property type="evidence" value="ECO:0007669"/>
    <property type="project" value="UniProtKB-SubCell"/>
</dbReference>
<evidence type="ECO:0000313" key="8">
    <source>
        <dbReference type="Proteomes" id="UP001311799"/>
    </source>
</evidence>
<accession>A0AAV9Y0U3</accession>
<dbReference type="EMBL" id="JAWDEY010000009">
    <property type="protein sequence ID" value="KAK6590080.1"/>
    <property type="molecule type" value="Genomic_DNA"/>
</dbReference>
<dbReference type="SUPFAM" id="SSF52113">
    <property type="entry name" value="BRCT domain"/>
    <property type="match status" value="1"/>
</dbReference>
<dbReference type="InterPro" id="IPR010613">
    <property type="entry name" value="PES"/>
</dbReference>
<keyword evidence="2 4" id="KW-0698">rRNA processing</keyword>
<evidence type="ECO:0000256" key="5">
    <source>
        <dbReference type="SAM" id="MobiDB-lite"/>
    </source>
</evidence>
<reference evidence="7 8" key="1">
    <citation type="submission" date="2023-10" db="EMBL/GenBank/DDBJ databases">
        <title>Comparative genomics analysis reveals potential genetic determinants of host preference in Cryptosporidium xiaoi.</title>
        <authorList>
            <person name="Xiao L."/>
            <person name="Li J."/>
        </authorList>
    </citation>
    <scope>NUCLEOTIDE SEQUENCE [LARGE SCALE GENOMIC DNA]</scope>
    <source>
        <strain evidence="7 8">52996</strain>
    </source>
</reference>
<dbReference type="SMART" id="SM00292">
    <property type="entry name" value="BRCT"/>
    <property type="match status" value="1"/>
</dbReference>
<evidence type="ECO:0000256" key="2">
    <source>
        <dbReference type="ARBA" id="ARBA00022552"/>
    </source>
</evidence>
<evidence type="ECO:0000256" key="4">
    <source>
        <dbReference type="HAMAP-Rule" id="MF_03028"/>
    </source>
</evidence>
<keyword evidence="8" id="KW-1185">Reference proteome</keyword>
<feature type="compositionally biased region" description="Basic and acidic residues" evidence="5">
    <location>
        <begin position="517"/>
        <end position="542"/>
    </location>
</feature>
<comment type="function">
    <text evidence="4">Required for maturation of ribosomal RNAs and formation of the large ribosomal subunit.</text>
</comment>